<evidence type="ECO:0000256" key="6">
    <source>
        <dbReference type="SAM" id="Coils"/>
    </source>
</evidence>
<dbReference type="Pfam" id="PF13873">
    <property type="entry name" value="Myb_DNA-bind_5"/>
    <property type="match status" value="1"/>
</dbReference>
<protein>
    <recommendedName>
        <fullName evidence="2">Regulatory protein zeste</fullName>
    </recommendedName>
</protein>
<comment type="caution">
    <text evidence="8">The sequence shown here is derived from an EMBL/GenBank/DDBJ whole genome shotgun (WGS) entry which is preliminary data.</text>
</comment>
<dbReference type="SMART" id="SM00717">
    <property type="entry name" value="SANT"/>
    <property type="match status" value="1"/>
</dbReference>
<feature type="domain" description="Myb-like" evidence="7">
    <location>
        <begin position="8"/>
        <end position="79"/>
    </location>
</feature>
<evidence type="ECO:0000256" key="1">
    <source>
        <dbReference type="ARBA" id="ARBA00011764"/>
    </source>
</evidence>
<dbReference type="PANTHER" id="PTHR21411">
    <property type="entry name" value="APONTIC"/>
    <property type="match status" value="1"/>
</dbReference>
<evidence type="ECO:0000256" key="4">
    <source>
        <dbReference type="ARBA" id="ARBA00023163"/>
    </source>
</evidence>
<evidence type="ECO:0000256" key="3">
    <source>
        <dbReference type="ARBA" id="ARBA00023015"/>
    </source>
</evidence>
<dbReference type="EMBL" id="JAVRBK010000003">
    <property type="protein sequence ID" value="KAK5646026.1"/>
    <property type="molecule type" value="Genomic_DNA"/>
</dbReference>
<feature type="coiled-coil region" evidence="6">
    <location>
        <begin position="151"/>
        <end position="199"/>
    </location>
</feature>
<sequence length="202" mass="23497">MSTNKKRRAENFTQKEEQLLLRLVKLKAKEIESKKTDANNLKIKCDAWAQVTTMFNCHSGESHRDTDTLRNKYNNIKKRAKVKFSEEKKYMYGTGGGPAMKNADDDLQTATLEKQGTSGACTKKPDPLKTKLGKWADKKKDLADLQRKCFLEEHKLKLQHLAEKHQQYIALQEKESEQRLKLEKEKHDLEMKILRHQNSNIV</sequence>
<comment type="subunit">
    <text evidence="1">Self-associates forming complexes of several hundred monomers.</text>
</comment>
<dbReference type="Proteomes" id="UP001329430">
    <property type="component" value="Chromosome 3"/>
</dbReference>
<evidence type="ECO:0000256" key="5">
    <source>
        <dbReference type="ARBA" id="ARBA00025466"/>
    </source>
</evidence>
<evidence type="ECO:0000313" key="9">
    <source>
        <dbReference type="Proteomes" id="UP001329430"/>
    </source>
</evidence>
<dbReference type="PANTHER" id="PTHR21411:SF0">
    <property type="entry name" value="REGULATORY PROTEIN ZESTE"/>
    <property type="match status" value="1"/>
</dbReference>
<dbReference type="InterPro" id="IPR001005">
    <property type="entry name" value="SANT/Myb"/>
</dbReference>
<organism evidence="8 9">
    <name type="scientific">Pyrocoelia pectoralis</name>
    <dbReference type="NCBI Taxonomy" id="417401"/>
    <lineage>
        <taxon>Eukaryota</taxon>
        <taxon>Metazoa</taxon>
        <taxon>Ecdysozoa</taxon>
        <taxon>Arthropoda</taxon>
        <taxon>Hexapoda</taxon>
        <taxon>Insecta</taxon>
        <taxon>Pterygota</taxon>
        <taxon>Neoptera</taxon>
        <taxon>Endopterygota</taxon>
        <taxon>Coleoptera</taxon>
        <taxon>Polyphaga</taxon>
        <taxon>Elateriformia</taxon>
        <taxon>Elateroidea</taxon>
        <taxon>Lampyridae</taxon>
        <taxon>Lampyrinae</taxon>
        <taxon>Pyrocoelia</taxon>
    </lineage>
</organism>
<dbReference type="InterPro" id="IPR028002">
    <property type="entry name" value="Myb_DNA-bind_5"/>
</dbReference>
<evidence type="ECO:0000313" key="8">
    <source>
        <dbReference type="EMBL" id="KAK5646026.1"/>
    </source>
</evidence>
<evidence type="ECO:0000256" key="2">
    <source>
        <dbReference type="ARBA" id="ARBA00016807"/>
    </source>
</evidence>
<keyword evidence="4" id="KW-0804">Transcription</keyword>
<evidence type="ECO:0000259" key="7">
    <source>
        <dbReference type="SMART" id="SM00717"/>
    </source>
</evidence>
<dbReference type="AlphaFoldDB" id="A0AAN7ZQR0"/>
<name>A0AAN7ZQR0_9COLE</name>
<keyword evidence="6" id="KW-0175">Coiled coil</keyword>
<accession>A0AAN7ZQR0</accession>
<comment type="function">
    <text evidence="5">Involved in transvection phenomena (= synapsis-dependent gene expression), where the synaptic pairing of chromosomes carrying genes with which zeste interacts influences the expression of these genes. Zeste binds to DNA and stimulates transcription from a nearby promoter.</text>
</comment>
<keyword evidence="9" id="KW-1185">Reference proteome</keyword>
<reference evidence="8 9" key="1">
    <citation type="journal article" date="2024" name="Insects">
        <title>An Improved Chromosome-Level Genome Assembly of the Firefly Pyrocoelia pectoralis.</title>
        <authorList>
            <person name="Fu X."/>
            <person name="Meyer-Rochow V.B."/>
            <person name="Ballantyne L."/>
            <person name="Zhu X."/>
        </authorList>
    </citation>
    <scope>NUCLEOTIDE SEQUENCE [LARGE SCALE GENOMIC DNA]</scope>
    <source>
        <strain evidence="8">XCY_ONT2</strain>
    </source>
</reference>
<gene>
    <name evidence="8" type="ORF">RI129_004490</name>
</gene>
<keyword evidence="3" id="KW-0805">Transcription regulation</keyword>
<proteinExistence type="predicted"/>